<comment type="similarity">
    <text evidence="1">Belongs to the eukaryotic/archaeal RNase P protein component 2 family.</text>
</comment>
<dbReference type="GO" id="GO:0005730">
    <property type="term" value="C:nucleolus"/>
    <property type="evidence" value="ECO:0007669"/>
    <property type="project" value="TreeGrafter"/>
</dbReference>
<evidence type="ECO:0000313" key="3">
    <source>
        <dbReference type="EMBL" id="KAA8533511.1"/>
    </source>
</evidence>
<evidence type="ECO:0000313" key="4">
    <source>
        <dbReference type="Proteomes" id="UP000325577"/>
    </source>
</evidence>
<keyword evidence="2" id="KW-0819">tRNA processing</keyword>
<sequence length="165" mass="18581">MAMEIFLDPNRDLVADDPIINPINVSKAIKDSILINFGECGLASSLGSFQVKYMNPITNLCIIRASREEYQKVCHHENCLSFVVGACIKKIQKQYLTRQTILSHRSSRSLWLVIDELKLNAKLDCLKVFNGSPFVLLLAEEVWNLLQSALCLAAFGLPSPLWCLR</sequence>
<dbReference type="GO" id="GO:0033204">
    <property type="term" value="F:ribonuclease P RNA binding"/>
    <property type="evidence" value="ECO:0007669"/>
    <property type="project" value="TreeGrafter"/>
</dbReference>
<organism evidence="3 4">
    <name type="scientific">Nyssa sinensis</name>
    <dbReference type="NCBI Taxonomy" id="561372"/>
    <lineage>
        <taxon>Eukaryota</taxon>
        <taxon>Viridiplantae</taxon>
        <taxon>Streptophyta</taxon>
        <taxon>Embryophyta</taxon>
        <taxon>Tracheophyta</taxon>
        <taxon>Spermatophyta</taxon>
        <taxon>Magnoliopsida</taxon>
        <taxon>eudicotyledons</taxon>
        <taxon>Gunneridae</taxon>
        <taxon>Pentapetalae</taxon>
        <taxon>asterids</taxon>
        <taxon>Cornales</taxon>
        <taxon>Nyssaceae</taxon>
        <taxon>Nyssa</taxon>
    </lineage>
</organism>
<dbReference type="GO" id="GO:0000172">
    <property type="term" value="C:ribonuclease MRP complex"/>
    <property type="evidence" value="ECO:0007669"/>
    <property type="project" value="TreeGrafter"/>
</dbReference>
<accession>A0A5J5AX35</accession>
<dbReference type="SUPFAM" id="SSF160350">
    <property type="entry name" value="Rnp2-like"/>
    <property type="match status" value="1"/>
</dbReference>
<dbReference type="GO" id="GO:0001682">
    <property type="term" value="P:tRNA 5'-leader removal"/>
    <property type="evidence" value="ECO:0007669"/>
    <property type="project" value="InterPro"/>
</dbReference>
<evidence type="ECO:0000256" key="1">
    <source>
        <dbReference type="ARBA" id="ARBA00010800"/>
    </source>
</evidence>
<dbReference type="InterPro" id="IPR002759">
    <property type="entry name" value="Pop5/Rpp14/Rnp2-like"/>
</dbReference>
<name>A0A5J5AX35_9ASTE</name>
<evidence type="ECO:0000256" key="2">
    <source>
        <dbReference type="ARBA" id="ARBA00022694"/>
    </source>
</evidence>
<dbReference type="EMBL" id="CM018041">
    <property type="protein sequence ID" value="KAA8533511.1"/>
    <property type="molecule type" value="Genomic_DNA"/>
</dbReference>
<reference evidence="3 4" key="1">
    <citation type="submission" date="2019-09" db="EMBL/GenBank/DDBJ databases">
        <title>A chromosome-level genome assembly of the Chinese tupelo Nyssa sinensis.</title>
        <authorList>
            <person name="Yang X."/>
            <person name="Kang M."/>
            <person name="Yang Y."/>
            <person name="Xiong H."/>
            <person name="Wang M."/>
            <person name="Zhang Z."/>
            <person name="Wang Z."/>
            <person name="Wu H."/>
            <person name="Ma T."/>
            <person name="Liu J."/>
            <person name="Xi Z."/>
        </authorList>
    </citation>
    <scope>NUCLEOTIDE SEQUENCE [LARGE SCALE GENOMIC DNA]</scope>
    <source>
        <strain evidence="3">J267</strain>
        <tissue evidence="3">Leaf</tissue>
    </source>
</reference>
<dbReference type="GO" id="GO:0030681">
    <property type="term" value="C:multimeric ribonuclease P complex"/>
    <property type="evidence" value="ECO:0007669"/>
    <property type="project" value="TreeGrafter"/>
</dbReference>
<dbReference type="OrthoDB" id="24745at2759"/>
<dbReference type="AlphaFoldDB" id="A0A5J5AX35"/>
<dbReference type="PANTHER" id="PTHR15441">
    <property type="entry name" value="RIBONUCLEASE P PROTEIN SUBUNIT P14"/>
    <property type="match status" value="1"/>
</dbReference>
<dbReference type="InterPro" id="IPR038085">
    <property type="entry name" value="Rnp2-like_sf"/>
</dbReference>
<dbReference type="Gene3D" id="3.30.70.3250">
    <property type="entry name" value="Ribonuclease P, Pop5 subunit"/>
    <property type="match status" value="1"/>
</dbReference>
<dbReference type="Proteomes" id="UP000325577">
    <property type="component" value="Linkage Group LG18"/>
</dbReference>
<keyword evidence="4" id="KW-1185">Reference proteome</keyword>
<proteinExistence type="inferred from homology"/>
<protein>
    <submittedName>
        <fullName evidence="3">Uncharacterized protein</fullName>
    </submittedName>
</protein>
<dbReference type="Pfam" id="PF01900">
    <property type="entry name" value="RNase_P_Rpp14"/>
    <property type="match status" value="1"/>
</dbReference>
<dbReference type="PANTHER" id="PTHR15441:SF2">
    <property type="entry name" value="RIBONUCLEASE P_MRP PROTEIN SUBUNIT POP5"/>
    <property type="match status" value="1"/>
</dbReference>
<gene>
    <name evidence="3" type="ORF">F0562_031055</name>
</gene>